<dbReference type="EMBL" id="JANPWB010000005">
    <property type="protein sequence ID" value="KAJ1187027.1"/>
    <property type="molecule type" value="Genomic_DNA"/>
</dbReference>
<evidence type="ECO:0000313" key="3">
    <source>
        <dbReference type="Proteomes" id="UP001066276"/>
    </source>
</evidence>
<sequence length="201" mass="20832">MASVGGDGCMLVVVGGGSWAAPALTDGCMVMVVGGGSWAAPAFTDGCTSTAGGDSPVKAGGGGGVCLTTSASGGTDTVGEDTGDTCMDVVEVSASEVCVLLGVVMMLAVDIDVLHAGVSVDITGREVEEEEETVEAVDVVMSSTVWCLLNRERRKARLAKAGGAYPENTRRPDYRPVRWRRSKQRERASSKERRDMAEPGN</sequence>
<gene>
    <name evidence="2" type="ORF">NDU88_003806</name>
</gene>
<feature type="compositionally biased region" description="Basic and acidic residues" evidence="1">
    <location>
        <begin position="185"/>
        <end position="201"/>
    </location>
</feature>
<keyword evidence="3" id="KW-1185">Reference proteome</keyword>
<dbReference type="AlphaFoldDB" id="A0AAV7UD64"/>
<proteinExistence type="predicted"/>
<reference evidence="2" key="1">
    <citation type="journal article" date="2022" name="bioRxiv">
        <title>Sequencing and chromosome-scale assembly of the giantPleurodeles waltlgenome.</title>
        <authorList>
            <person name="Brown T."/>
            <person name="Elewa A."/>
            <person name="Iarovenko S."/>
            <person name="Subramanian E."/>
            <person name="Araus A.J."/>
            <person name="Petzold A."/>
            <person name="Susuki M."/>
            <person name="Suzuki K.-i.T."/>
            <person name="Hayashi T."/>
            <person name="Toyoda A."/>
            <person name="Oliveira C."/>
            <person name="Osipova E."/>
            <person name="Leigh N.D."/>
            <person name="Simon A."/>
            <person name="Yun M.H."/>
        </authorList>
    </citation>
    <scope>NUCLEOTIDE SEQUENCE</scope>
    <source>
        <strain evidence="2">20211129_DDA</strain>
        <tissue evidence="2">Liver</tissue>
    </source>
</reference>
<name>A0AAV7UD64_PLEWA</name>
<evidence type="ECO:0000256" key="1">
    <source>
        <dbReference type="SAM" id="MobiDB-lite"/>
    </source>
</evidence>
<feature type="region of interest" description="Disordered" evidence="1">
    <location>
        <begin position="159"/>
        <end position="201"/>
    </location>
</feature>
<protein>
    <submittedName>
        <fullName evidence="2">Uncharacterized protein</fullName>
    </submittedName>
</protein>
<comment type="caution">
    <text evidence="2">The sequence shown here is derived from an EMBL/GenBank/DDBJ whole genome shotgun (WGS) entry which is preliminary data.</text>
</comment>
<evidence type="ECO:0000313" key="2">
    <source>
        <dbReference type="EMBL" id="KAJ1187027.1"/>
    </source>
</evidence>
<organism evidence="2 3">
    <name type="scientific">Pleurodeles waltl</name>
    <name type="common">Iberian ribbed newt</name>
    <dbReference type="NCBI Taxonomy" id="8319"/>
    <lineage>
        <taxon>Eukaryota</taxon>
        <taxon>Metazoa</taxon>
        <taxon>Chordata</taxon>
        <taxon>Craniata</taxon>
        <taxon>Vertebrata</taxon>
        <taxon>Euteleostomi</taxon>
        <taxon>Amphibia</taxon>
        <taxon>Batrachia</taxon>
        <taxon>Caudata</taxon>
        <taxon>Salamandroidea</taxon>
        <taxon>Salamandridae</taxon>
        <taxon>Pleurodelinae</taxon>
        <taxon>Pleurodeles</taxon>
    </lineage>
</organism>
<dbReference type="Proteomes" id="UP001066276">
    <property type="component" value="Chromosome 3_1"/>
</dbReference>
<accession>A0AAV7UD64</accession>